<name>A0AAX2CJN9_9BACI</name>
<evidence type="ECO:0000313" key="1">
    <source>
        <dbReference type="EMBL" id="SCL98538.1"/>
    </source>
</evidence>
<evidence type="ECO:0000313" key="2">
    <source>
        <dbReference type="Proteomes" id="UP000242164"/>
    </source>
</evidence>
<sequence>MLKKLKKKLKRYLNDLVRKKTMA</sequence>
<accession>A0AAX2CJN9</accession>
<dbReference type="Proteomes" id="UP000242164">
    <property type="component" value="Unassembled WGS sequence"/>
</dbReference>
<reference evidence="1 2" key="1">
    <citation type="submission" date="2016-08" db="EMBL/GenBank/DDBJ databases">
        <authorList>
            <person name="Loux V."/>
            <person name="Rue O."/>
        </authorList>
    </citation>
    <scope>NUCLEOTIDE SEQUENCE [LARGE SCALE GENOMIC DNA]</scope>
    <source>
        <strain evidence="1 2">AFSSA_08CEB44bac</strain>
    </source>
</reference>
<dbReference type="EMBL" id="FMIK01000040">
    <property type="protein sequence ID" value="SCL98538.1"/>
    <property type="molecule type" value="Genomic_DNA"/>
</dbReference>
<gene>
    <name evidence="1" type="ORF">BCB44BAC_03025</name>
</gene>
<comment type="caution">
    <text evidence="1">The sequence shown here is derived from an EMBL/GenBank/DDBJ whole genome shotgun (WGS) entry which is preliminary data.</text>
</comment>
<proteinExistence type="predicted"/>
<dbReference type="AlphaFoldDB" id="A0AAX2CJN9"/>
<protein>
    <submittedName>
        <fullName evidence="1">Uncharacterized protein</fullName>
    </submittedName>
</protein>
<organism evidence="1 2">
    <name type="scientific">Bacillus cytotoxicus</name>
    <dbReference type="NCBI Taxonomy" id="580165"/>
    <lineage>
        <taxon>Bacteria</taxon>
        <taxon>Bacillati</taxon>
        <taxon>Bacillota</taxon>
        <taxon>Bacilli</taxon>
        <taxon>Bacillales</taxon>
        <taxon>Bacillaceae</taxon>
        <taxon>Bacillus</taxon>
        <taxon>Bacillus cereus group</taxon>
    </lineage>
</organism>